<feature type="transmembrane region" description="Helical" evidence="1">
    <location>
        <begin position="6"/>
        <end position="23"/>
    </location>
</feature>
<reference evidence="2" key="1">
    <citation type="submission" date="2021-03" db="EMBL/GenBank/DDBJ databases">
        <title>Antimicrobial resistance genes in bacteria isolated from Japanese honey, and their potential for conferring macrolide and lincosamide resistance in the American foulbrood pathogen Paenibacillus larvae.</title>
        <authorList>
            <person name="Okamoto M."/>
            <person name="Kumagai M."/>
            <person name="Kanamori H."/>
            <person name="Takamatsu D."/>
        </authorList>
    </citation>
    <scope>NUCLEOTIDE SEQUENCE</scope>
    <source>
        <strain evidence="2">J43TS3</strain>
    </source>
</reference>
<protein>
    <submittedName>
        <fullName evidence="2">Uncharacterized protein</fullName>
    </submittedName>
</protein>
<keyword evidence="3" id="KW-1185">Reference proteome</keyword>
<dbReference type="EMBL" id="BORP01000001">
    <property type="protein sequence ID" value="GIO26305.1"/>
    <property type="molecule type" value="Genomic_DNA"/>
</dbReference>
<dbReference type="AlphaFoldDB" id="A0A920C540"/>
<dbReference type="RefSeq" id="WP_212919783.1">
    <property type="nucleotide sequence ID" value="NZ_BORP01000001.1"/>
</dbReference>
<evidence type="ECO:0000313" key="3">
    <source>
        <dbReference type="Proteomes" id="UP000676917"/>
    </source>
</evidence>
<proteinExistence type="predicted"/>
<keyword evidence="1" id="KW-0472">Membrane</keyword>
<name>A0A920C540_9BACI</name>
<dbReference type="Proteomes" id="UP000676917">
    <property type="component" value="Unassembled WGS sequence"/>
</dbReference>
<evidence type="ECO:0000313" key="2">
    <source>
        <dbReference type="EMBL" id="GIO26305.1"/>
    </source>
</evidence>
<comment type="caution">
    <text evidence="2">The sequence shown here is derived from an EMBL/GenBank/DDBJ whole genome shotgun (WGS) entry which is preliminary data.</text>
</comment>
<organism evidence="2 3">
    <name type="scientific">Ornithinibacillus bavariensis</name>
    <dbReference type="NCBI Taxonomy" id="545502"/>
    <lineage>
        <taxon>Bacteria</taxon>
        <taxon>Bacillati</taxon>
        <taxon>Bacillota</taxon>
        <taxon>Bacilli</taxon>
        <taxon>Bacillales</taxon>
        <taxon>Bacillaceae</taxon>
        <taxon>Ornithinibacillus</taxon>
    </lineage>
</organism>
<keyword evidence="1" id="KW-0812">Transmembrane</keyword>
<evidence type="ECO:0000256" key="1">
    <source>
        <dbReference type="SAM" id="Phobius"/>
    </source>
</evidence>
<sequence>MDKNSLLRLLGIIIALIFGYFILTHISFEQEEEFGNFPIPKGAKVIKEEKNFIAYSWSKASEEDGIPKRYQKELEKEGWEIDWSEGAGTIYKKNNIRVLLICSTRYLSISLAK</sequence>
<accession>A0A920C540</accession>
<keyword evidence="1" id="KW-1133">Transmembrane helix</keyword>
<gene>
    <name evidence="2" type="ORF">J43TS3_09160</name>
</gene>